<sequence length="329" mass="36368">MELKTPHRCLIPILKEAHNSPIFAKINSIPKTTPSSTSTGIGIGNQITIKRPVVKGNLSKGDEQLGSPLRPIETRAEESVHCLVQETIQKILAPDGTAEINSKKSHVIRRYLRRSTRFRKQLLHQDSRSPIGKGIICDRYIWGATGSANKIEKSIKIVIQGIGIGNQITIKRPVVKGNLRKGDEQLGSRSVNENSGGRICPLSHVIRRYFQRSIRFRKQLLNQHPRSPIGKGIICDGYIWGVRGSANKIEKSIKIVIQGIGIGNQITIKRPVVKGNLSKGDEQLGSPLRPMKIRAEESVHCLVRETIQKIPAPDGTAEINSKKSSLRLG</sequence>
<evidence type="ECO:0000313" key="1">
    <source>
        <dbReference type="EMBL" id="GIX89382.1"/>
    </source>
</evidence>
<dbReference type="EMBL" id="BPLR01021418">
    <property type="protein sequence ID" value="GIX89382.1"/>
    <property type="molecule type" value="Genomic_DNA"/>
</dbReference>
<keyword evidence="2" id="KW-1185">Reference proteome</keyword>
<accession>A0AAV4P2C9</accession>
<evidence type="ECO:0008006" key="3">
    <source>
        <dbReference type="Google" id="ProtNLM"/>
    </source>
</evidence>
<gene>
    <name evidence="1" type="ORF">CEXT_376451</name>
</gene>
<protein>
    <recommendedName>
        <fullName evidence="3">Ribosomal protein S3</fullName>
    </recommendedName>
</protein>
<reference evidence="1 2" key="1">
    <citation type="submission" date="2021-06" db="EMBL/GenBank/DDBJ databases">
        <title>Caerostris extrusa draft genome.</title>
        <authorList>
            <person name="Kono N."/>
            <person name="Arakawa K."/>
        </authorList>
    </citation>
    <scope>NUCLEOTIDE SEQUENCE [LARGE SCALE GENOMIC DNA]</scope>
</reference>
<evidence type="ECO:0000313" key="2">
    <source>
        <dbReference type="Proteomes" id="UP001054945"/>
    </source>
</evidence>
<dbReference type="AlphaFoldDB" id="A0AAV4P2C9"/>
<name>A0AAV4P2C9_CAEEX</name>
<organism evidence="1 2">
    <name type="scientific">Caerostris extrusa</name>
    <name type="common">Bark spider</name>
    <name type="synonym">Caerostris bankana</name>
    <dbReference type="NCBI Taxonomy" id="172846"/>
    <lineage>
        <taxon>Eukaryota</taxon>
        <taxon>Metazoa</taxon>
        <taxon>Ecdysozoa</taxon>
        <taxon>Arthropoda</taxon>
        <taxon>Chelicerata</taxon>
        <taxon>Arachnida</taxon>
        <taxon>Araneae</taxon>
        <taxon>Araneomorphae</taxon>
        <taxon>Entelegynae</taxon>
        <taxon>Araneoidea</taxon>
        <taxon>Araneidae</taxon>
        <taxon>Caerostris</taxon>
    </lineage>
</organism>
<proteinExistence type="predicted"/>
<dbReference type="Proteomes" id="UP001054945">
    <property type="component" value="Unassembled WGS sequence"/>
</dbReference>
<comment type="caution">
    <text evidence="1">The sequence shown here is derived from an EMBL/GenBank/DDBJ whole genome shotgun (WGS) entry which is preliminary data.</text>
</comment>